<dbReference type="AlphaFoldDB" id="A0AAV7N9W8"/>
<organism evidence="1 2">
    <name type="scientific">Pleurodeles waltl</name>
    <name type="common">Iberian ribbed newt</name>
    <dbReference type="NCBI Taxonomy" id="8319"/>
    <lineage>
        <taxon>Eukaryota</taxon>
        <taxon>Metazoa</taxon>
        <taxon>Chordata</taxon>
        <taxon>Craniata</taxon>
        <taxon>Vertebrata</taxon>
        <taxon>Euteleostomi</taxon>
        <taxon>Amphibia</taxon>
        <taxon>Batrachia</taxon>
        <taxon>Caudata</taxon>
        <taxon>Salamandroidea</taxon>
        <taxon>Salamandridae</taxon>
        <taxon>Pleurodelinae</taxon>
        <taxon>Pleurodeles</taxon>
    </lineage>
</organism>
<gene>
    <name evidence="1" type="ORF">NDU88_007335</name>
</gene>
<name>A0AAV7N9W8_PLEWA</name>
<evidence type="ECO:0000313" key="1">
    <source>
        <dbReference type="EMBL" id="KAJ1109978.1"/>
    </source>
</evidence>
<sequence>MVSDEVKVAEGSIVELQTEVGVLMKQIVQASSTVVRQEDAEGRSQRNNVRLLGFPECAEGSAGEAFMENWIRDVLQPTGLSKVFVVERAHRALVAPSWPGATGGHVTLVSWRMLRLEGRLQTLLVELRYNRMEQWRWCLLVWQGVWMWSWSGELGGLCTSLTITLMIQGACCALACGACVKVRVLLWWKDAARIWFWFGWGLT</sequence>
<accession>A0AAV7N9W8</accession>
<comment type="caution">
    <text evidence="1">The sequence shown here is derived from an EMBL/GenBank/DDBJ whole genome shotgun (WGS) entry which is preliminary data.</text>
</comment>
<dbReference type="Proteomes" id="UP001066276">
    <property type="component" value="Chromosome 9"/>
</dbReference>
<protein>
    <submittedName>
        <fullName evidence="1">Uncharacterized protein</fullName>
    </submittedName>
</protein>
<proteinExistence type="predicted"/>
<dbReference type="EMBL" id="JANPWB010000013">
    <property type="protein sequence ID" value="KAJ1109978.1"/>
    <property type="molecule type" value="Genomic_DNA"/>
</dbReference>
<keyword evidence="2" id="KW-1185">Reference proteome</keyword>
<dbReference type="Gene3D" id="3.30.70.1820">
    <property type="entry name" value="L1 transposable element, RRM domain"/>
    <property type="match status" value="1"/>
</dbReference>
<evidence type="ECO:0000313" key="2">
    <source>
        <dbReference type="Proteomes" id="UP001066276"/>
    </source>
</evidence>
<reference evidence="1" key="1">
    <citation type="journal article" date="2022" name="bioRxiv">
        <title>Sequencing and chromosome-scale assembly of the giantPleurodeles waltlgenome.</title>
        <authorList>
            <person name="Brown T."/>
            <person name="Elewa A."/>
            <person name="Iarovenko S."/>
            <person name="Subramanian E."/>
            <person name="Araus A.J."/>
            <person name="Petzold A."/>
            <person name="Susuki M."/>
            <person name="Suzuki K.-i.T."/>
            <person name="Hayashi T."/>
            <person name="Toyoda A."/>
            <person name="Oliveira C."/>
            <person name="Osipova E."/>
            <person name="Leigh N.D."/>
            <person name="Simon A."/>
            <person name="Yun M.H."/>
        </authorList>
    </citation>
    <scope>NUCLEOTIDE SEQUENCE</scope>
    <source>
        <strain evidence="1">20211129_DDA</strain>
        <tissue evidence="1">Liver</tissue>
    </source>
</reference>